<accession>A0A1V8SGU7</accession>
<proteinExistence type="predicted"/>
<dbReference type="InterPro" id="IPR002401">
    <property type="entry name" value="Cyt_P450_E_grp-I"/>
</dbReference>
<dbReference type="Pfam" id="PF00067">
    <property type="entry name" value="p450"/>
    <property type="match status" value="1"/>
</dbReference>
<dbReference type="InterPro" id="IPR050121">
    <property type="entry name" value="Cytochrome_P450_monoxygenase"/>
</dbReference>
<dbReference type="InterPro" id="IPR001128">
    <property type="entry name" value="Cyt_P450"/>
</dbReference>
<sequence>MPTSLELLGFSAATSALLRYLAPSHSIGLFLTTFTLYITLWTSSAIWAILVYPRFFSPLRDIPTPPDNHWFYGQTRRIMRDRNGGPQQDWEENVPNDGLIRYSMWFQERVLVTTPKVLGEVLVTKNYEFIKPRQLRNGLGRILGIGILLAEGDEHKRQRKDLMPAFAYRHVKDLYPVFWSKSNELIECLRVATSASTQPVSPEKQSPAVVAASTPNTPVHAPGTIDVGHWASRATLDIIGLSGMGRDFNSLADPSNALNKHYQAVFTPGRVGRALQILGALLPFWLLSRLPVKRNHEMNAASAYIKQTCRELIQHKRKAMQEKGETSKDILSVALSSGNFTDEELVNQMMTFLVAGHETTATSTIWAIFLLCRNPEAQAKLRAEVRSLLPSPSSPITATQLDSCHYLHAVCSEVLRLYSPVSMTLRIADKDATLNGHFIPADTTIILAPWAINNSKKLWGEDAHEFKPERWLDADGKANNKGGADSNFSFLTFLHGPRRYTTPYPPPRSILIAVHLLTKVISCIGQKFAQAEFACIVAAWVGTFETTFEENSPLATGEPEIKGGITSKPKGGLWVNLKEVPGW</sequence>
<evidence type="ECO:0000313" key="3">
    <source>
        <dbReference type="Proteomes" id="UP000192596"/>
    </source>
</evidence>
<dbReference type="PANTHER" id="PTHR24305:SF227">
    <property type="entry name" value="P450, PUTATIVE (EUROFUNG)-RELATED"/>
    <property type="match status" value="1"/>
</dbReference>
<dbReference type="CDD" id="cd11069">
    <property type="entry name" value="CYP_FUM15-like"/>
    <property type="match status" value="1"/>
</dbReference>
<dbReference type="AlphaFoldDB" id="A0A1V8SGU7"/>
<keyword evidence="3" id="KW-1185">Reference proteome</keyword>
<dbReference type="InParanoid" id="A0A1V8SGU7"/>
<comment type="caution">
    <text evidence="2">The sequence shown here is derived from an EMBL/GenBank/DDBJ whole genome shotgun (WGS) entry which is preliminary data.</text>
</comment>
<dbReference type="GO" id="GO:0020037">
    <property type="term" value="F:heme binding"/>
    <property type="evidence" value="ECO:0007669"/>
    <property type="project" value="InterPro"/>
</dbReference>
<gene>
    <name evidence="2" type="ORF">B0A48_15633</name>
</gene>
<dbReference type="OrthoDB" id="1470350at2759"/>
<dbReference type="GO" id="GO:0016705">
    <property type="term" value="F:oxidoreductase activity, acting on paired donors, with incorporation or reduction of molecular oxygen"/>
    <property type="evidence" value="ECO:0007669"/>
    <property type="project" value="InterPro"/>
</dbReference>
<keyword evidence="1" id="KW-0472">Membrane</keyword>
<reference evidence="3" key="1">
    <citation type="submission" date="2017-03" db="EMBL/GenBank/DDBJ databases">
        <title>Genomes of endolithic fungi from Antarctica.</title>
        <authorList>
            <person name="Coleine C."/>
            <person name="Masonjones S."/>
            <person name="Stajich J.E."/>
        </authorList>
    </citation>
    <scope>NUCLEOTIDE SEQUENCE [LARGE SCALE GENOMIC DNA]</scope>
    <source>
        <strain evidence="3">CCFEE 5527</strain>
    </source>
</reference>
<keyword evidence="1" id="KW-0812">Transmembrane</keyword>
<dbReference type="Gene3D" id="1.10.630.10">
    <property type="entry name" value="Cytochrome P450"/>
    <property type="match status" value="1"/>
</dbReference>
<dbReference type="PANTHER" id="PTHR24305">
    <property type="entry name" value="CYTOCHROME P450"/>
    <property type="match status" value="1"/>
</dbReference>
<protein>
    <recommendedName>
        <fullName evidence="4">Cytochrome P450</fullName>
    </recommendedName>
</protein>
<feature type="transmembrane region" description="Helical" evidence="1">
    <location>
        <begin position="34"/>
        <end position="52"/>
    </location>
</feature>
<keyword evidence="1" id="KW-1133">Transmembrane helix</keyword>
<dbReference type="PRINTS" id="PR00385">
    <property type="entry name" value="P450"/>
</dbReference>
<dbReference type="GO" id="GO:0005506">
    <property type="term" value="F:iron ion binding"/>
    <property type="evidence" value="ECO:0007669"/>
    <property type="project" value="InterPro"/>
</dbReference>
<dbReference type="EMBL" id="NAJO01000046">
    <property type="protein sequence ID" value="OQN98365.1"/>
    <property type="molecule type" value="Genomic_DNA"/>
</dbReference>
<dbReference type="PRINTS" id="PR00463">
    <property type="entry name" value="EP450I"/>
</dbReference>
<dbReference type="InterPro" id="IPR036396">
    <property type="entry name" value="Cyt_P450_sf"/>
</dbReference>
<dbReference type="STRING" id="1507870.A0A1V8SGU7"/>
<evidence type="ECO:0008006" key="4">
    <source>
        <dbReference type="Google" id="ProtNLM"/>
    </source>
</evidence>
<dbReference type="GO" id="GO:0004497">
    <property type="term" value="F:monooxygenase activity"/>
    <property type="evidence" value="ECO:0007669"/>
    <property type="project" value="InterPro"/>
</dbReference>
<dbReference type="Proteomes" id="UP000192596">
    <property type="component" value="Unassembled WGS sequence"/>
</dbReference>
<evidence type="ECO:0000313" key="2">
    <source>
        <dbReference type="EMBL" id="OQN98365.1"/>
    </source>
</evidence>
<name>A0A1V8SGU7_9PEZI</name>
<organism evidence="2 3">
    <name type="scientific">Cryoendolithus antarcticus</name>
    <dbReference type="NCBI Taxonomy" id="1507870"/>
    <lineage>
        <taxon>Eukaryota</taxon>
        <taxon>Fungi</taxon>
        <taxon>Dikarya</taxon>
        <taxon>Ascomycota</taxon>
        <taxon>Pezizomycotina</taxon>
        <taxon>Dothideomycetes</taxon>
        <taxon>Dothideomycetidae</taxon>
        <taxon>Cladosporiales</taxon>
        <taxon>Cladosporiaceae</taxon>
        <taxon>Cryoendolithus</taxon>
    </lineage>
</organism>
<evidence type="ECO:0000256" key="1">
    <source>
        <dbReference type="SAM" id="Phobius"/>
    </source>
</evidence>
<dbReference type="SUPFAM" id="SSF48264">
    <property type="entry name" value="Cytochrome P450"/>
    <property type="match status" value="1"/>
</dbReference>